<dbReference type="GO" id="GO:0003676">
    <property type="term" value="F:nucleic acid binding"/>
    <property type="evidence" value="ECO:0007669"/>
    <property type="project" value="InterPro"/>
</dbReference>
<evidence type="ECO:0000313" key="2">
    <source>
        <dbReference type="EMBL" id="KAF5341986.1"/>
    </source>
</evidence>
<name>A0A8H5CJ82_9AGAR</name>
<gene>
    <name evidence="2" type="ORF">D9611_001841</name>
</gene>
<dbReference type="Pfam" id="PF03184">
    <property type="entry name" value="DDE_1"/>
    <property type="match status" value="1"/>
</dbReference>
<accession>A0A8H5CJ82</accession>
<feature type="domain" description="DDE-1" evidence="1">
    <location>
        <begin position="269"/>
        <end position="423"/>
    </location>
</feature>
<dbReference type="AlphaFoldDB" id="A0A8H5CJ82"/>
<dbReference type="InterPro" id="IPR004875">
    <property type="entry name" value="DDE_SF_endonuclease_dom"/>
</dbReference>
<protein>
    <recommendedName>
        <fullName evidence="1">DDE-1 domain-containing protein</fullName>
    </recommendedName>
</protein>
<reference evidence="2 3" key="1">
    <citation type="journal article" date="2020" name="ISME J.">
        <title>Uncovering the hidden diversity of litter-decomposition mechanisms in mushroom-forming fungi.</title>
        <authorList>
            <person name="Floudas D."/>
            <person name="Bentzer J."/>
            <person name="Ahren D."/>
            <person name="Johansson T."/>
            <person name="Persson P."/>
            <person name="Tunlid A."/>
        </authorList>
    </citation>
    <scope>NUCLEOTIDE SEQUENCE [LARGE SCALE GENOMIC DNA]</scope>
    <source>
        <strain evidence="2 3">CBS 175.51</strain>
    </source>
</reference>
<dbReference type="EMBL" id="JAACJK010000001">
    <property type="protein sequence ID" value="KAF5341986.1"/>
    <property type="molecule type" value="Genomic_DNA"/>
</dbReference>
<dbReference type="Proteomes" id="UP000541558">
    <property type="component" value="Unassembled WGS sequence"/>
</dbReference>
<evidence type="ECO:0000259" key="1">
    <source>
        <dbReference type="Pfam" id="PF03184"/>
    </source>
</evidence>
<comment type="caution">
    <text evidence="2">The sequence shown here is derived from an EMBL/GenBank/DDBJ whole genome shotgun (WGS) entry which is preliminary data.</text>
</comment>
<dbReference type="OrthoDB" id="3341102at2759"/>
<proteinExistence type="predicted"/>
<sequence>MSRTPAVAAIITIDKGPPAIFVTLPPASNLDLDLGLVSERTLIWEQIEKAKKRAGFGMSQAAIVREAKKLDPDVFEGLSPSTVAGWIDRTGPAPQWSSSVQQRILKGNLPGHRNGGQKGILQRYPHLVKAIKDILVILRGNGASLTIATIRAIIVANITAIKPEVLGMKFRDGSSFVVSDDFVRKWAKREMGWSRRRATKAAQKLPENWIDQCEKSALRKGWIIKEYDIPAALWVNSDQTQVVYSPGDKMTWAEKGSKQVAAVGLEEKRAFTVMVSVSSDGQVLPFQAIYEGKTEKVVPSASAPYRRECDEIGCCFEHSRSSTYWSNQLTMKLFVEKILAPYFDRQRERLGLPSASMALWTIDVFSVHRSEEFRTYMKSTHRNIILDFVPGGCTSVGQPCDVGIQRPFKHSIRRSYHDGVVYEMMTKLVKKEPLILDTRVGPLRDKSVQWLWNGYNAINKPELVKKAFANCIVPGRDLDLSYETLTSFKVRERLRNLKNEDPVFYEELRGTRTVQIPDPSVVLAEDILVVEEDDAAICDDSSISTEVLQAALISPSAAEGLKVKKDGSYHTAALAEVDGEEPVEEVEEPGQG</sequence>
<evidence type="ECO:0000313" key="3">
    <source>
        <dbReference type="Proteomes" id="UP000541558"/>
    </source>
</evidence>
<keyword evidence="3" id="KW-1185">Reference proteome</keyword>
<organism evidence="2 3">
    <name type="scientific">Ephemerocybe angulata</name>
    <dbReference type="NCBI Taxonomy" id="980116"/>
    <lineage>
        <taxon>Eukaryota</taxon>
        <taxon>Fungi</taxon>
        <taxon>Dikarya</taxon>
        <taxon>Basidiomycota</taxon>
        <taxon>Agaricomycotina</taxon>
        <taxon>Agaricomycetes</taxon>
        <taxon>Agaricomycetidae</taxon>
        <taxon>Agaricales</taxon>
        <taxon>Agaricineae</taxon>
        <taxon>Psathyrellaceae</taxon>
        <taxon>Ephemerocybe</taxon>
    </lineage>
</organism>